<evidence type="ECO:0000256" key="5">
    <source>
        <dbReference type="ARBA" id="ARBA00023065"/>
    </source>
</evidence>
<evidence type="ECO:0000256" key="1">
    <source>
        <dbReference type="ARBA" id="ARBA00022448"/>
    </source>
</evidence>
<proteinExistence type="predicted"/>
<dbReference type="InterPro" id="IPR050153">
    <property type="entry name" value="Metal_Ion_Import_ABC"/>
</dbReference>
<dbReference type="InterPro" id="IPR027417">
    <property type="entry name" value="P-loop_NTPase"/>
</dbReference>
<dbReference type="STRING" id="1427503.HE1_01031"/>
<feature type="domain" description="ABC transporter" evidence="6">
    <location>
        <begin position="39"/>
        <end position="243"/>
    </location>
</feature>
<dbReference type="InterPro" id="IPR003593">
    <property type="entry name" value="AAA+_ATPase"/>
</dbReference>
<dbReference type="Proteomes" id="UP000024842">
    <property type="component" value="Unassembled WGS sequence"/>
</dbReference>
<evidence type="ECO:0000256" key="4">
    <source>
        <dbReference type="ARBA" id="ARBA00022906"/>
    </source>
</evidence>
<keyword evidence="1" id="KW-0813">Transport</keyword>
<dbReference type="EMBL" id="BAUP01000124">
    <property type="protein sequence ID" value="GAJ46693.1"/>
    <property type="molecule type" value="Genomic_DNA"/>
</dbReference>
<dbReference type="Gene3D" id="3.40.50.300">
    <property type="entry name" value="P-loop containing nucleotide triphosphate hydrolases"/>
    <property type="match status" value="1"/>
</dbReference>
<dbReference type="InterPro" id="IPR003439">
    <property type="entry name" value="ABC_transporter-like_ATP-bd"/>
</dbReference>
<dbReference type="InterPro" id="IPR017871">
    <property type="entry name" value="ABC_transporter-like_CS"/>
</dbReference>
<dbReference type="PROSITE" id="PS50893">
    <property type="entry name" value="ABC_TRANSPORTER_2"/>
    <property type="match status" value="1"/>
</dbReference>
<dbReference type="GO" id="GO:0016887">
    <property type="term" value="F:ATP hydrolysis activity"/>
    <property type="evidence" value="ECO:0007669"/>
    <property type="project" value="InterPro"/>
</dbReference>
<keyword evidence="4" id="KW-0862">Zinc</keyword>
<dbReference type="PANTHER" id="PTHR42734">
    <property type="entry name" value="METAL TRANSPORT SYSTEM ATP-BINDING PROTEIN TM_0124-RELATED"/>
    <property type="match status" value="1"/>
</dbReference>
<comment type="caution">
    <text evidence="7">The sequence shown here is derived from an EMBL/GenBank/DDBJ whole genome shotgun (WGS) entry which is preliminary data.</text>
</comment>
<dbReference type="GO" id="GO:0005524">
    <property type="term" value="F:ATP binding"/>
    <property type="evidence" value="ECO:0007669"/>
    <property type="project" value="UniProtKB-KW"/>
</dbReference>
<dbReference type="AlphaFoldDB" id="A0A023DZX1"/>
<evidence type="ECO:0000256" key="2">
    <source>
        <dbReference type="ARBA" id="ARBA00022741"/>
    </source>
</evidence>
<evidence type="ECO:0000313" key="8">
    <source>
        <dbReference type="Proteomes" id="UP000024842"/>
    </source>
</evidence>
<evidence type="ECO:0000313" key="7">
    <source>
        <dbReference type="EMBL" id="GAJ46693.1"/>
    </source>
</evidence>
<dbReference type="GO" id="GO:0006829">
    <property type="term" value="P:zinc ion transport"/>
    <property type="evidence" value="ECO:0007669"/>
    <property type="project" value="UniProtKB-KW"/>
</dbReference>
<evidence type="ECO:0000256" key="3">
    <source>
        <dbReference type="ARBA" id="ARBA00022840"/>
    </source>
</evidence>
<dbReference type="SMART" id="SM00382">
    <property type="entry name" value="AAA"/>
    <property type="match status" value="1"/>
</dbReference>
<keyword evidence="8" id="KW-1185">Reference proteome</keyword>
<evidence type="ECO:0000259" key="6">
    <source>
        <dbReference type="PROSITE" id="PS50893"/>
    </source>
</evidence>
<sequence>MGISILKSKISLKKRIATAEEFRQCKNQKFNSCEESDLLVVKDLSIYYGCCGVIQNLSFSIKSGGIVSIVGNNGSGKSTFLKTLAGIHEHFCGKFSWNFSCGKNEVIGYLPQHAEVNRYLSIQVQDVVGMGVGAKKKKCAVDRALACLGLTNEASRYIGTLSGGQFQRMLFARLLAMDLDIFLLDEPFISMDETSQNILIEQLFVQSKNGKTFFLAHHQDSAISPYCKHILKLFPGTYCWSST</sequence>
<dbReference type="PROSITE" id="PS00211">
    <property type="entry name" value="ABC_TRANSPORTER_1"/>
    <property type="match status" value="1"/>
</dbReference>
<keyword evidence="3 7" id="KW-0067">ATP-binding</keyword>
<dbReference type="Pfam" id="PF00005">
    <property type="entry name" value="ABC_tran"/>
    <property type="match status" value="1"/>
</dbReference>
<gene>
    <name evidence="7" type="ORF">HE1_01031</name>
</gene>
<dbReference type="OrthoDB" id="9806726at2"/>
<keyword evidence="2" id="KW-0547">Nucleotide-binding</keyword>
<name>A0A023DZX1_9PROT</name>
<organism evidence="7 8">
    <name type="scientific">Holospora elegans E1</name>
    <dbReference type="NCBI Taxonomy" id="1427503"/>
    <lineage>
        <taxon>Bacteria</taxon>
        <taxon>Pseudomonadati</taxon>
        <taxon>Pseudomonadota</taxon>
        <taxon>Alphaproteobacteria</taxon>
        <taxon>Holosporales</taxon>
        <taxon>Holosporaceae</taxon>
        <taxon>Holospora</taxon>
    </lineage>
</organism>
<reference evidence="7 8" key="1">
    <citation type="journal article" date="2014" name="FEMS Microbiol. Lett.">
        <title>Draft genome sequences of three Holospora species (Holospora obtusa, Holospora undulata, and Holospora elegans), endonuclear symbiotic bacteria of the ciliate Paramecium caudatum.</title>
        <authorList>
            <person name="Dohra H."/>
            <person name="Tanaka K."/>
            <person name="Suzuki T."/>
            <person name="Fujishima M."/>
            <person name="Suzuki H."/>
        </authorList>
    </citation>
    <scope>NUCLEOTIDE SEQUENCE [LARGE SCALE GENOMIC DNA]</scope>
    <source>
        <strain evidence="7 8">E1</strain>
    </source>
</reference>
<accession>A0A023DZX1</accession>
<keyword evidence="4" id="KW-0864">Zinc transport</keyword>
<protein>
    <submittedName>
        <fullName evidence="7">Manganese transport system ATP-binding protein MntB</fullName>
    </submittedName>
</protein>
<dbReference type="SUPFAM" id="SSF52540">
    <property type="entry name" value="P-loop containing nucleoside triphosphate hydrolases"/>
    <property type="match status" value="1"/>
</dbReference>
<keyword evidence="5" id="KW-0406">Ion transport</keyword>